<gene>
    <name evidence="1" type="ORF">CBA19CS22_18075</name>
</gene>
<evidence type="ECO:0000313" key="1">
    <source>
        <dbReference type="EMBL" id="GJH18479.1"/>
    </source>
</evidence>
<proteinExistence type="predicted"/>
<comment type="caution">
    <text evidence="1">The sequence shown here is derived from an EMBL/GenBank/DDBJ whole genome shotgun (WGS) entry which is preliminary data.</text>
</comment>
<evidence type="ECO:0000313" key="2">
    <source>
        <dbReference type="Proteomes" id="UP001055013"/>
    </source>
</evidence>
<protein>
    <submittedName>
        <fullName evidence="1">DUF4810 domain-containing protein</fullName>
    </submittedName>
</protein>
<dbReference type="EMBL" id="BPUR01000009">
    <property type="protein sequence ID" value="GJH18479.1"/>
    <property type="molecule type" value="Genomic_DNA"/>
</dbReference>
<organism evidence="1 2">
    <name type="scientific">Caballeronia novacaledonica</name>
    <dbReference type="NCBI Taxonomy" id="1544861"/>
    <lineage>
        <taxon>Bacteria</taxon>
        <taxon>Pseudomonadati</taxon>
        <taxon>Pseudomonadota</taxon>
        <taxon>Betaproteobacteria</taxon>
        <taxon>Burkholderiales</taxon>
        <taxon>Burkholderiaceae</taxon>
        <taxon>Caballeronia</taxon>
    </lineage>
</organism>
<keyword evidence="2" id="KW-1185">Reference proteome</keyword>
<accession>A0ACB5QTR9</accession>
<dbReference type="Proteomes" id="UP001055013">
    <property type="component" value="Unassembled WGS sequence"/>
</dbReference>
<reference evidence="1" key="1">
    <citation type="submission" date="2021-09" db="EMBL/GenBank/DDBJ databases">
        <title>Isolation and characterization of 3-chlorobenzoate degrading bacteria from soils in Shizuoka.</title>
        <authorList>
            <person name="Ifat A."/>
            <person name="Ogawa N."/>
            <person name="Kimbara K."/>
            <person name="Moriuchi R."/>
            <person name="Dohra H."/>
            <person name="Shintani M."/>
        </authorList>
    </citation>
    <scope>NUCLEOTIDE SEQUENCE</scope>
    <source>
        <strain evidence="1">19CS2-2</strain>
    </source>
</reference>
<sequence length="119" mass="13054">MKAWRLATVCTLAALTAACAPQSKYAWGSYESSLYQHYKTPGDTTAFAQHLSETISKAEQSGQKVPPGIYAEYGEVLLEAGDTKQATVFFEKEKSTWPESTSFMTTMIRVASGTKEAKQ</sequence>
<name>A0ACB5QTR9_9BURK</name>